<keyword evidence="3 4" id="KW-0378">Hydrolase</keyword>
<dbReference type="Pfam" id="PF01734">
    <property type="entry name" value="Patatin"/>
    <property type="match status" value="1"/>
</dbReference>
<dbReference type="GO" id="GO:0016042">
    <property type="term" value="P:lipid catabolic process"/>
    <property type="evidence" value="ECO:0007669"/>
    <property type="project" value="UniProtKB-UniRule"/>
</dbReference>
<dbReference type="PROSITE" id="PS51635">
    <property type="entry name" value="PNPLA"/>
    <property type="match status" value="1"/>
</dbReference>
<comment type="domain">
    <text evidence="4">The nitrogen atoms of the two glycine residues in the GGXR motif define the oxyanion hole, and stabilize the oxyanion that forms during the nucleophilic attack by the catalytic serine during substrate cleavage.</text>
</comment>
<dbReference type="EMBL" id="JAMYWD010000006">
    <property type="protein sequence ID" value="KAJ4968653.1"/>
    <property type="molecule type" value="Genomic_DNA"/>
</dbReference>
<reference evidence="6" key="1">
    <citation type="journal article" date="2023" name="Plant J.">
        <title>The genome of the king protea, Protea cynaroides.</title>
        <authorList>
            <person name="Chang J."/>
            <person name="Duong T.A."/>
            <person name="Schoeman C."/>
            <person name="Ma X."/>
            <person name="Roodt D."/>
            <person name="Barker N."/>
            <person name="Li Z."/>
            <person name="Van de Peer Y."/>
            <person name="Mizrachi E."/>
        </authorList>
    </citation>
    <scope>NUCLEOTIDE SEQUENCE</scope>
    <source>
        <tissue evidence="6">Young leaves</tissue>
    </source>
</reference>
<evidence type="ECO:0000313" key="6">
    <source>
        <dbReference type="EMBL" id="KAJ4968653.1"/>
    </source>
</evidence>
<feature type="active site" description="Proton acceptor" evidence="3">
    <location>
        <position position="249"/>
    </location>
</feature>
<gene>
    <name evidence="6" type="ORF">NE237_015354</name>
</gene>
<comment type="function">
    <text evidence="4">Lipolytic acyl hydrolase (LAH).</text>
</comment>
<dbReference type="GO" id="GO:0047372">
    <property type="term" value="F:monoacylglycerol lipase activity"/>
    <property type="evidence" value="ECO:0007669"/>
    <property type="project" value="TreeGrafter"/>
</dbReference>
<feature type="active site" description="Nucleophile" evidence="3">
    <location>
        <position position="70"/>
    </location>
</feature>
<dbReference type="EC" id="3.1.1.-" evidence="4"/>
<evidence type="ECO:0000256" key="1">
    <source>
        <dbReference type="ARBA" id="ARBA00010240"/>
    </source>
</evidence>
<dbReference type="GO" id="GO:0004620">
    <property type="term" value="F:phospholipase activity"/>
    <property type="evidence" value="ECO:0007669"/>
    <property type="project" value="TreeGrafter"/>
</dbReference>
<dbReference type="AlphaFoldDB" id="A0A9Q0QQZ9"/>
<dbReference type="PANTHER" id="PTHR32176">
    <property type="entry name" value="XYLOSE ISOMERASE"/>
    <property type="match status" value="1"/>
</dbReference>
<dbReference type="InterPro" id="IPR002641">
    <property type="entry name" value="PNPLA_dom"/>
</dbReference>
<proteinExistence type="inferred from homology"/>
<evidence type="ECO:0000256" key="3">
    <source>
        <dbReference type="PROSITE-ProRule" id="PRU01161"/>
    </source>
</evidence>
<dbReference type="SUPFAM" id="SSF52151">
    <property type="entry name" value="FabD/lysophospholipase-like"/>
    <property type="match status" value="1"/>
</dbReference>
<feature type="short sequence motif" description="DGA/G" evidence="3">
    <location>
        <begin position="249"/>
        <end position="251"/>
    </location>
</feature>
<keyword evidence="7" id="KW-1185">Reference proteome</keyword>
<evidence type="ECO:0000259" key="5">
    <source>
        <dbReference type="PROSITE" id="PS51635"/>
    </source>
</evidence>
<evidence type="ECO:0000313" key="7">
    <source>
        <dbReference type="Proteomes" id="UP001141806"/>
    </source>
</evidence>
<dbReference type="Gene3D" id="3.40.1090.10">
    <property type="entry name" value="Cytosolic phospholipase A2 catalytic domain"/>
    <property type="match status" value="1"/>
</dbReference>
<evidence type="ECO:0000256" key="4">
    <source>
        <dbReference type="RuleBase" id="RU361262"/>
    </source>
</evidence>
<name>A0A9Q0QQZ9_9MAGN</name>
<feature type="short sequence motif" description="GXSXG" evidence="3">
    <location>
        <begin position="68"/>
        <end position="72"/>
    </location>
</feature>
<dbReference type="Proteomes" id="UP001141806">
    <property type="component" value="Unassembled WGS sequence"/>
</dbReference>
<dbReference type="InterPro" id="IPR016035">
    <property type="entry name" value="Acyl_Trfase/lysoPLipase"/>
</dbReference>
<organism evidence="6 7">
    <name type="scientific">Protea cynaroides</name>
    <dbReference type="NCBI Taxonomy" id="273540"/>
    <lineage>
        <taxon>Eukaryota</taxon>
        <taxon>Viridiplantae</taxon>
        <taxon>Streptophyta</taxon>
        <taxon>Embryophyta</taxon>
        <taxon>Tracheophyta</taxon>
        <taxon>Spermatophyta</taxon>
        <taxon>Magnoliopsida</taxon>
        <taxon>Proteales</taxon>
        <taxon>Proteaceae</taxon>
        <taxon>Protea</taxon>
    </lineage>
</organism>
<sequence length="430" mass="48235">MEGGSRGRVPRGLGTAPNNEKLITILSIDGGGVRGLIPATILAFLESQLQELDGKQARIADYFDLIAGTSTGGLITAMLTAPNQNHRPLFAAEDIKAFYFRECPKIFSEDSQATKHATGRYRFPWVDEAKWKSTGIWKKIIGTTYVSIKVFMAWLFTAVFQPKYDGKYLHNKIKESLGQIRLADTLTAVLIPSFDIKLLNPIFFSTHQGRRDASKNVLLSDAVISSSAAPYYFPPYCFEACSRRYNLVDGGVAANNPTLLAIREATKMHGEQDPNSSIDYSRYLVLSLGTGAAKQDGYEVQESNWGLFDWFASKGTARLLDIFFTAMDDMVQIYLSFIFQSHHFRSNYLRIQDENLKADEASTDDSSMKYLTSLEKIGNDLLDKPVLITNFETGLLEPMPGGRSNKHALIEFAQILSIERRRRRNLAEIY</sequence>
<comment type="similarity">
    <text evidence="1 4">Belongs to the patatin family.</text>
</comment>
<keyword evidence="2 3" id="KW-0443">Lipid metabolism</keyword>
<dbReference type="PANTHER" id="PTHR32176:SF116">
    <property type="entry name" value="PATATIN"/>
    <property type="match status" value="1"/>
</dbReference>
<feature type="domain" description="PNPLA" evidence="5">
    <location>
        <begin position="26"/>
        <end position="262"/>
    </location>
</feature>
<accession>A0A9Q0QQZ9</accession>
<feature type="short sequence motif" description="GXGXXG" evidence="3">
    <location>
        <begin position="30"/>
        <end position="35"/>
    </location>
</feature>
<keyword evidence="3 4" id="KW-0442">Lipid degradation</keyword>
<dbReference type="OrthoDB" id="1658288at2759"/>
<protein>
    <recommendedName>
        <fullName evidence="4">Patatin</fullName>
        <ecNumber evidence="4">3.1.1.-</ecNumber>
    </recommendedName>
</protein>
<comment type="caution">
    <text evidence="6">The sequence shown here is derived from an EMBL/GenBank/DDBJ whole genome shotgun (WGS) entry which is preliminary data.</text>
</comment>
<evidence type="ECO:0000256" key="2">
    <source>
        <dbReference type="ARBA" id="ARBA00023098"/>
    </source>
</evidence>